<keyword evidence="1 4" id="KW-0808">Transferase</keyword>
<evidence type="ECO:0000256" key="2">
    <source>
        <dbReference type="ARBA" id="ARBA00022741"/>
    </source>
</evidence>
<evidence type="ECO:0000256" key="3">
    <source>
        <dbReference type="ARBA" id="ARBA00022777"/>
    </source>
</evidence>
<dbReference type="PRINTS" id="PR00094">
    <property type="entry name" value="ADENYLTKNASE"/>
</dbReference>
<comment type="caution">
    <text evidence="5">The sequence shown here is derived from an EMBL/GenBank/DDBJ whole genome shotgun (WGS) entry which is preliminary data.</text>
</comment>
<comment type="similarity">
    <text evidence="4">Belongs to the adenylate kinase family.</text>
</comment>
<gene>
    <name evidence="5" type="ORF">XYLVIOL_LOCUS10780</name>
</gene>
<sequence length="218" mass="24596">MGICFEKYRLQPSPAFARLNLTPLKESRAVIIFVVGGPGAGKSTLCKRLAAKYGMTLILVSDILREEIRSGSEQGQYFKMFMDTGDIVPANPIVQLVVEKMLANLNTTGYLVVGFPRDKKQAVLFNTEVRQPDLMLNLYARRLILQDRMAMRSSSVARFDDTPEAICNRLIQYYANIKRAIAPNKRVTKTIDAELGKEEVFAQVSKLVEETLTRSWRS</sequence>
<evidence type="ECO:0008006" key="7">
    <source>
        <dbReference type="Google" id="ProtNLM"/>
    </source>
</evidence>
<reference evidence="5 6" key="1">
    <citation type="submission" date="2024-08" db="EMBL/GenBank/DDBJ databases">
        <authorList>
            <person name="Will J Nash"/>
            <person name="Angela Man"/>
            <person name="Seanna McTaggart"/>
            <person name="Kendall Baker"/>
            <person name="Tom Barker"/>
            <person name="Leah Catchpole"/>
            <person name="Alex Durrant"/>
            <person name="Karim Gharbi"/>
            <person name="Naomi Irish"/>
            <person name="Gemy Kaithakottil"/>
            <person name="Debby Ku"/>
            <person name="Aaliyah Providence"/>
            <person name="Felix Shaw"/>
            <person name="David Swarbreck"/>
            <person name="Chris Watkins"/>
            <person name="Ann M. McCartney"/>
            <person name="Giulio Formenti"/>
            <person name="Alice Mouton"/>
            <person name="Noel Vella"/>
            <person name="Bjorn M von Reumont"/>
            <person name="Adriana Vella"/>
            <person name="Wilfried Haerty"/>
        </authorList>
    </citation>
    <scope>NUCLEOTIDE SEQUENCE [LARGE SCALE GENOMIC DNA]</scope>
</reference>
<dbReference type="HAMAP" id="MF_00235">
    <property type="entry name" value="Adenylate_kinase_Adk"/>
    <property type="match status" value="1"/>
</dbReference>
<protein>
    <recommendedName>
        <fullName evidence="7">Adenylate kinase</fullName>
    </recommendedName>
</protein>
<dbReference type="PANTHER" id="PTHR23359">
    <property type="entry name" value="NUCLEOTIDE KINASE"/>
    <property type="match status" value="1"/>
</dbReference>
<dbReference type="Pfam" id="PF00406">
    <property type="entry name" value="ADK"/>
    <property type="match status" value="1"/>
</dbReference>
<dbReference type="Proteomes" id="UP001642520">
    <property type="component" value="Unassembled WGS sequence"/>
</dbReference>
<evidence type="ECO:0000256" key="4">
    <source>
        <dbReference type="RuleBase" id="RU003330"/>
    </source>
</evidence>
<evidence type="ECO:0000256" key="1">
    <source>
        <dbReference type="ARBA" id="ARBA00022679"/>
    </source>
</evidence>
<name>A0ABP1PH70_XYLVO</name>
<proteinExistence type="inferred from homology"/>
<evidence type="ECO:0000313" key="5">
    <source>
        <dbReference type="EMBL" id="CAL7951923.1"/>
    </source>
</evidence>
<keyword evidence="2" id="KW-0547">Nucleotide-binding</keyword>
<accession>A0ABP1PH70</accession>
<dbReference type="EMBL" id="CAXAJV020001301">
    <property type="protein sequence ID" value="CAL7951923.1"/>
    <property type="molecule type" value="Genomic_DNA"/>
</dbReference>
<dbReference type="Gene3D" id="3.40.50.300">
    <property type="entry name" value="P-loop containing nucleotide triphosphate hydrolases"/>
    <property type="match status" value="1"/>
</dbReference>
<evidence type="ECO:0000313" key="6">
    <source>
        <dbReference type="Proteomes" id="UP001642520"/>
    </source>
</evidence>
<organism evidence="5 6">
    <name type="scientific">Xylocopa violacea</name>
    <name type="common">Violet carpenter bee</name>
    <name type="synonym">Apis violacea</name>
    <dbReference type="NCBI Taxonomy" id="135666"/>
    <lineage>
        <taxon>Eukaryota</taxon>
        <taxon>Metazoa</taxon>
        <taxon>Ecdysozoa</taxon>
        <taxon>Arthropoda</taxon>
        <taxon>Hexapoda</taxon>
        <taxon>Insecta</taxon>
        <taxon>Pterygota</taxon>
        <taxon>Neoptera</taxon>
        <taxon>Endopterygota</taxon>
        <taxon>Hymenoptera</taxon>
        <taxon>Apocrita</taxon>
        <taxon>Aculeata</taxon>
        <taxon>Apoidea</taxon>
        <taxon>Anthophila</taxon>
        <taxon>Apidae</taxon>
        <taxon>Xylocopa</taxon>
        <taxon>Xylocopa</taxon>
    </lineage>
</organism>
<dbReference type="InterPro" id="IPR027417">
    <property type="entry name" value="P-loop_NTPase"/>
</dbReference>
<keyword evidence="3 4" id="KW-0418">Kinase</keyword>
<dbReference type="SUPFAM" id="SSF52540">
    <property type="entry name" value="P-loop containing nucleoside triphosphate hydrolases"/>
    <property type="match status" value="1"/>
</dbReference>
<keyword evidence="6" id="KW-1185">Reference proteome</keyword>
<dbReference type="InterPro" id="IPR000850">
    <property type="entry name" value="Adenylat/UMP-CMP_kin"/>
</dbReference>
<dbReference type="CDD" id="cd01428">
    <property type="entry name" value="ADK"/>
    <property type="match status" value="1"/>
</dbReference>